<evidence type="ECO:0000313" key="2">
    <source>
        <dbReference type="Proteomes" id="UP000199180"/>
    </source>
</evidence>
<dbReference type="InterPro" id="IPR015001">
    <property type="entry name" value="DUF1850"/>
</dbReference>
<reference evidence="1 2" key="1">
    <citation type="submission" date="2016-10" db="EMBL/GenBank/DDBJ databases">
        <authorList>
            <person name="de Groot N.N."/>
        </authorList>
    </citation>
    <scope>NUCLEOTIDE SEQUENCE [LARGE SCALE GENOMIC DNA]</scope>
    <source>
        <strain evidence="1 2">DSM 17862</strain>
    </source>
</reference>
<dbReference type="EMBL" id="FOHO01000009">
    <property type="protein sequence ID" value="SET73137.1"/>
    <property type="molecule type" value="Genomic_DNA"/>
</dbReference>
<evidence type="ECO:0000313" key="1">
    <source>
        <dbReference type="EMBL" id="SET73137.1"/>
    </source>
</evidence>
<dbReference type="AlphaFoldDB" id="A0A1I0GPX1"/>
<evidence type="ECO:0008006" key="3">
    <source>
        <dbReference type="Google" id="ProtNLM"/>
    </source>
</evidence>
<protein>
    <recommendedName>
        <fullName evidence="3">DUF1850 domain-containing protein</fullName>
    </recommendedName>
</protein>
<organism evidence="1 2">
    <name type="scientific">Paracoccus homiensis</name>
    <dbReference type="NCBI Taxonomy" id="364199"/>
    <lineage>
        <taxon>Bacteria</taxon>
        <taxon>Pseudomonadati</taxon>
        <taxon>Pseudomonadota</taxon>
        <taxon>Alphaproteobacteria</taxon>
        <taxon>Rhodobacterales</taxon>
        <taxon>Paracoccaceae</taxon>
        <taxon>Paracoccus</taxon>
    </lineage>
</organism>
<name>A0A1I0GPX1_9RHOB</name>
<accession>A0A1I0GPX1</accession>
<proteinExistence type="predicted"/>
<sequence>MVAGAAIALASPDFTLEWTHSVEKIEWREDWRVTGNRLHLTRAAVKGSGAGMEPGPGAVLQDGWWVWAPDLPPQPELLLAASGATVSSWHLCDGQRCHDLGKDPGKPVAVRPCPAG</sequence>
<keyword evidence="2" id="KW-1185">Reference proteome</keyword>
<dbReference type="Proteomes" id="UP000199180">
    <property type="component" value="Unassembled WGS sequence"/>
</dbReference>
<dbReference type="Pfam" id="PF08905">
    <property type="entry name" value="DUF1850"/>
    <property type="match status" value="1"/>
</dbReference>
<dbReference type="STRING" id="364199.SAMN04489858_10917"/>
<gene>
    <name evidence="1" type="ORF">SAMN04489858_10917</name>
</gene>